<accession>A0A6N9Q5F6</accession>
<evidence type="ECO:0000256" key="1">
    <source>
        <dbReference type="ARBA" id="ARBA00023125"/>
    </source>
</evidence>
<dbReference type="Pfam" id="PF12840">
    <property type="entry name" value="HTH_20"/>
    <property type="match status" value="1"/>
</dbReference>
<dbReference type="Gene3D" id="1.10.10.10">
    <property type="entry name" value="Winged helix-like DNA-binding domain superfamily/Winged helix DNA-binding domain"/>
    <property type="match status" value="1"/>
</dbReference>
<dbReference type="SUPFAM" id="SSF46785">
    <property type="entry name" value="Winged helix' DNA-binding domain"/>
    <property type="match status" value="1"/>
</dbReference>
<name>A0A6N9Q5F6_9BACL</name>
<protein>
    <submittedName>
        <fullName evidence="2">ArsR family transcriptional regulator</fullName>
    </submittedName>
</protein>
<dbReference type="Proteomes" id="UP000448943">
    <property type="component" value="Unassembled WGS sequence"/>
</dbReference>
<organism evidence="2 3">
    <name type="scientific">Chengkuizengella marina</name>
    <dbReference type="NCBI Taxonomy" id="2507566"/>
    <lineage>
        <taxon>Bacteria</taxon>
        <taxon>Bacillati</taxon>
        <taxon>Bacillota</taxon>
        <taxon>Bacilli</taxon>
        <taxon>Bacillales</taxon>
        <taxon>Paenibacillaceae</taxon>
        <taxon>Chengkuizengella</taxon>
    </lineage>
</organism>
<comment type="caution">
    <text evidence="2">The sequence shown here is derived from an EMBL/GenBank/DDBJ whole genome shotgun (WGS) entry which is preliminary data.</text>
</comment>
<dbReference type="InterPro" id="IPR036390">
    <property type="entry name" value="WH_DNA-bd_sf"/>
</dbReference>
<dbReference type="EMBL" id="SIJB01000029">
    <property type="protein sequence ID" value="NBI30000.1"/>
    <property type="molecule type" value="Genomic_DNA"/>
</dbReference>
<evidence type="ECO:0000313" key="2">
    <source>
        <dbReference type="EMBL" id="NBI30000.1"/>
    </source>
</evidence>
<sequence length="203" mass="23613">MNMNLKPKPKKKLITDVDQILMLNHPFKLEILQHLIESRSSSEVAKLIGELPQKVNYHMKKLEGVGLIKRSGHRNVRNLVEVLYETVAEQFVLSDDSTINNELIQQMKDQGSLKYLFEMSEQMKQDTIKLMNVVDESNHVPSATLDFTIKLSNEEQRKQFIDDYVQMMNKLASKYNTNEDESNEVFQAMIALYPRIKEGDEHK</sequence>
<keyword evidence="3" id="KW-1185">Reference proteome</keyword>
<gene>
    <name evidence="2" type="ORF">ERL59_13695</name>
</gene>
<dbReference type="AlphaFoldDB" id="A0A6N9Q5F6"/>
<dbReference type="GO" id="GO:0003677">
    <property type="term" value="F:DNA binding"/>
    <property type="evidence" value="ECO:0007669"/>
    <property type="project" value="UniProtKB-KW"/>
</dbReference>
<dbReference type="CDD" id="cd00090">
    <property type="entry name" value="HTH_ARSR"/>
    <property type="match status" value="1"/>
</dbReference>
<proteinExistence type="predicted"/>
<keyword evidence="1" id="KW-0238">DNA-binding</keyword>
<dbReference type="InterPro" id="IPR011991">
    <property type="entry name" value="ArsR-like_HTH"/>
</dbReference>
<dbReference type="InterPro" id="IPR036388">
    <property type="entry name" value="WH-like_DNA-bd_sf"/>
</dbReference>
<reference evidence="2 3" key="1">
    <citation type="submission" date="2019-01" db="EMBL/GenBank/DDBJ databases">
        <title>Chengkuizengella sp. nov., isolated from deep-sea sediment of East Pacific Ocean.</title>
        <authorList>
            <person name="Yang J."/>
            <person name="Lai Q."/>
            <person name="Shao Z."/>
        </authorList>
    </citation>
    <scope>NUCLEOTIDE SEQUENCE [LARGE SCALE GENOMIC DNA]</scope>
    <source>
        <strain evidence="2 3">YPA3-1-1</strain>
    </source>
</reference>
<evidence type="ECO:0000313" key="3">
    <source>
        <dbReference type="Proteomes" id="UP000448943"/>
    </source>
</evidence>